<dbReference type="InterPro" id="IPR016435">
    <property type="entry name" value="DPH1/DPH2"/>
</dbReference>
<dbReference type="PANTHER" id="PTHR10762:SF2">
    <property type="entry name" value="2-(3-AMINO-3-CARBOXYPROPYL)HISTIDINE SYNTHASE SUBUNIT 2"/>
    <property type="match status" value="1"/>
</dbReference>
<evidence type="ECO:0000313" key="10">
    <source>
        <dbReference type="Proteomes" id="UP000515156"/>
    </source>
</evidence>
<dbReference type="SFLD" id="SFLDF00408">
    <property type="entry name" value="Diphthamide_biosynthesis_famil"/>
    <property type="match status" value="1"/>
</dbReference>
<evidence type="ECO:0000256" key="8">
    <source>
        <dbReference type="ARBA" id="ARBA00045159"/>
    </source>
</evidence>
<dbReference type="PANTHER" id="PTHR10762">
    <property type="entry name" value="DIPHTHAMIDE BIOSYNTHESIS PROTEIN"/>
    <property type="match status" value="1"/>
</dbReference>
<accession>A0A6P7YBM0</accession>
<dbReference type="InterPro" id="IPR042265">
    <property type="entry name" value="DPH1/DPH2_3"/>
</dbReference>
<dbReference type="GO" id="GO:0051536">
    <property type="term" value="F:iron-sulfur cluster binding"/>
    <property type="evidence" value="ECO:0007669"/>
    <property type="project" value="UniProtKB-KW"/>
</dbReference>
<sequence length="497" mass="54645">MAMQFSSDGADAIQRPLIATPVGNSLTVPEELDEIYEIERTTTFVAQHQCSKVALQFPDELLVDSVTVATKLEKASGTKVYILGDTSYGSCCVDEVAAEHVGADAVVHYGRACLSPCTRLPIMYVFGRKSVDVKSCVAAFRKLYPDPACHVVVLCDVVYHYIIGVLKSLLCPDYPHVSFSSIVLDGTSTCISSTGDSNSRVTSDEVEVVKFGRQFAIDKYLGIGAYGMFYIGGESPTLTNFMMIWNQCAFSTFNPHTGEGRHETLNVNRALMKRFYLIELARDAKVVGILVGTLGVVDYLSIIQHLRDRIRRAGKKSYTFVMGKLNTAKLANFLEVDIFVLVACPENSLLDSSDFYRPVVTPYEMDMACNTAWEWTGQYVTDYRDLLPGGRSFVEFPIGNATDREVPDVSLITGELRLTHLSQTQAVEDPACTSLAHRSDGTLAEKGLAASFLGSRSWKGLERRLGETPVTKAVEGRRGIAIAYEDEVCNSSNQDVL</sequence>
<dbReference type="Gene3D" id="3.40.50.11840">
    <property type="entry name" value="Diphthamide synthesis DPH1/DPH2 domain 1"/>
    <property type="match status" value="1"/>
</dbReference>
<dbReference type="NCBIfam" id="TIGR00322">
    <property type="entry name" value="diphth2_R"/>
    <property type="match status" value="1"/>
</dbReference>
<dbReference type="Pfam" id="PF01866">
    <property type="entry name" value="Diphthamide_syn"/>
    <property type="match status" value="1"/>
</dbReference>
<organism evidence="10 11">
    <name type="scientific">Microcaecilia unicolor</name>
    <dbReference type="NCBI Taxonomy" id="1415580"/>
    <lineage>
        <taxon>Eukaryota</taxon>
        <taxon>Metazoa</taxon>
        <taxon>Chordata</taxon>
        <taxon>Craniata</taxon>
        <taxon>Vertebrata</taxon>
        <taxon>Euteleostomi</taxon>
        <taxon>Amphibia</taxon>
        <taxon>Gymnophiona</taxon>
        <taxon>Siphonopidae</taxon>
        <taxon>Microcaecilia</taxon>
    </lineage>
</organism>
<dbReference type="FunCoup" id="A0A6P7YBM0">
    <property type="interactions" value="1530"/>
</dbReference>
<comment type="pathway">
    <text evidence="2 9">Protein modification; peptidyl-diphthamide biosynthesis.</text>
</comment>
<dbReference type="GO" id="GO:0017183">
    <property type="term" value="P:protein histidyl modification to diphthamide"/>
    <property type="evidence" value="ECO:0007669"/>
    <property type="project" value="UniProtKB-UniPathway"/>
</dbReference>
<dbReference type="UniPathway" id="UPA00559"/>
<dbReference type="AlphaFoldDB" id="A0A6P7YBM0"/>
<dbReference type="CTD" id="1802"/>
<keyword evidence="7 9" id="KW-0411">Iron-sulfur</keyword>
<dbReference type="RefSeq" id="XP_030062443.1">
    <property type="nucleotide sequence ID" value="XM_030206583.1"/>
</dbReference>
<dbReference type="InterPro" id="IPR010014">
    <property type="entry name" value="DHP2"/>
</dbReference>
<dbReference type="Gene3D" id="3.40.50.11860">
    <property type="entry name" value="Diphthamide synthesis DPH1/DPH2 domain 3"/>
    <property type="match status" value="1"/>
</dbReference>
<evidence type="ECO:0000256" key="6">
    <source>
        <dbReference type="ARBA" id="ARBA00023004"/>
    </source>
</evidence>
<evidence type="ECO:0000256" key="5">
    <source>
        <dbReference type="ARBA" id="ARBA00022723"/>
    </source>
</evidence>
<keyword evidence="5 9" id="KW-0479">Metal-binding</keyword>
<gene>
    <name evidence="11" type="primary">DPH2</name>
</gene>
<dbReference type="NCBIfam" id="TIGR00272">
    <property type="entry name" value="DPH2"/>
    <property type="match status" value="1"/>
</dbReference>
<protein>
    <recommendedName>
        <fullName evidence="4 9">2-(3-amino-3-carboxypropyl)histidine synthase subunit 2</fullName>
    </recommendedName>
</protein>
<dbReference type="FunFam" id="3.40.50.11840:FF:000002">
    <property type="entry name" value="2-(3-amino-3-carboxypropyl)histidine synthase subunit 2"/>
    <property type="match status" value="1"/>
</dbReference>
<dbReference type="FunFam" id="3.40.50.11860:FF:000001">
    <property type="entry name" value="2-(3-amino-3-carboxypropyl)histidine synthase subunit 2"/>
    <property type="match status" value="1"/>
</dbReference>
<evidence type="ECO:0000256" key="7">
    <source>
        <dbReference type="ARBA" id="ARBA00023014"/>
    </source>
</evidence>
<dbReference type="InParanoid" id="A0A6P7YBM0"/>
<dbReference type="GO" id="GO:0046872">
    <property type="term" value="F:metal ion binding"/>
    <property type="evidence" value="ECO:0007669"/>
    <property type="project" value="UniProtKB-KW"/>
</dbReference>
<evidence type="ECO:0000256" key="9">
    <source>
        <dbReference type="RuleBase" id="RU364133"/>
    </source>
</evidence>
<comment type="function">
    <text evidence="8 9">Required for the first step of diphthamide biosynthesis, a post-translational modification of histidine which occurs in elongation factor 2. DPH1 and DPH2 transfer a 3-amino-3-carboxypropyl (ACP) group from S-adenosyl-L-methionine (SAM) to a histidine residue, the reaction is assisted by a reduction system comprising DPH3 and a NADH-dependent reductase. Facilitates the reduction of the catalytic iron-sulfur cluster found in the DPH1 subunit.</text>
</comment>
<evidence type="ECO:0000256" key="4">
    <source>
        <dbReference type="ARBA" id="ARBA00021914"/>
    </source>
</evidence>
<reference evidence="11" key="1">
    <citation type="submission" date="2025-08" db="UniProtKB">
        <authorList>
            <consortium name="RefSeq"/>
        </authorList>
    </citation>
    <scope>IDENTIFICATION</scope>
</reference>
<evidence type="ECO:0000256" key="1">
    <source>
        <dbReference type="ARBA" id="ARBA00001966"/>
    </source>
</evidence>
<dbReference type="SFLD" id="SFLDS00032">
    <property type="entry name" value="Radical_SAM_3-amino-3-carboxyp"/>
    <property type="match status" value="1"/>
</dbReference>
<dbReference type="SFLD" id="SFLDG01121">
    <property type="entry name" value="Diphthamide_biosynthesis"/>
    <property type="match status" value="1"/>
</dbReference>
<keyword evidence="10" id="KW-1185">Reference proteome</keyword>
<comment type="similarity">
    <text evidence="3 9">Belongs to the DPH1/DPH2 family. DPH2 subfamily.</text>
</comment>
<dbReference type="Proteomes" id="UP000515156">
    <property type="component" value="Chromosome 6"/>
</dbReference>
<dbReference type="GeneID" id="115472341"/>
<name>A0A6P7YBM0_9AMPH</name>
<proteinExistence type="inferred from homology"/>
<dbReference type="InterPro" id="IPR042263">
    <property type="entry name" value="DPH1/DPH2_1"/>
</dbReference>
<dbReference type="GO" id="GO:0090560">
    <property type="term" value="F:2-(3-amino-3-carboxypropyl)histidine synthase activity"/>
    <property type="evidence" value="ECO:0007669"/>
    <property type="project" value="InterPro"/>
</dbReference>
<evidence type="ECO:0000256" key="2">
    <source>
        <dbReference type="ARBA" id="ARBA00005156"/>
    </source>
</evidence>
<keyword evidence="6 9" id="KW-0408">Iron</keyword>
<dbReference type="OrthoDB" id="449241at2759"/>
<dbReference type="KEGG" id="muo:115472341"/>
<evidence type="ECO:0000313" key="11">
    <source>
        <dbReference type="RefSeq" id="XP_030062443.1"/>
    </source>
</evidence>
<comment type="cofactor">
    <cofactor evidence="1">
        <name>[4Fe-4S] cluster</name>
        <dbReference type="ChEBI" id="CHEBI:49883"/>
    </cofactor>
</comment>
<evidence type="ECO:0000256" key="3">
    <source>
        <dbReference type="ARBA" id="ARBA00006179"/>
    </source>
</evidence>